<protein>
    <submittedName>
        <fullName evidence="1">Uncharacterized protein</fullName>
    </submittedName>
</protein>
<dbReference type="AlphaFoldDB" id="A0A937JPK5"/>
<evidence type="ECO:0000313" key="2">
    <source>
        <dbReference type="Proteomes" id="UP000661858"/>
    </source>
</evidence>
<organism evidence="1 2">
    <name type="scientific">Streptomyces actinomycinicus</name>
    <dbReference type="NCBI Taxonomy" id="1695166"/>
    <lineage>
        <taxon>Bacteria</taxon>
        <taxon>Bacillati</taxon>
        <taxon>Actinomycetota</taxon>
        <taxon>Actinomycetes</taxon>
        <taxon>Kitasatosporales</taxon>
        <taxon>Streptomycetaceae</taxon>
        <taxon>Streptomyces</taxon>
    </lineage>
</organism>
<name>A0A937JPK5_9ACTN</name>
<dbReference type="EMBL" id="JAERRK010000007">
    <property type="protein sequence ID" value="MBL1083562.1"/>
    <property type="molecule type" value="Genomic_DNA"/>
</dbReference>
<gene>
    <name evidence="1" type="ORF">JK359_16540</name>
</gene>
<dbReference type="RefSeq" id="WP_201836258.1">
    <property type="nucleotide sequence ID" value="NZ_JAERRK010000007.1"/>
</dbReference>
<dbReference type="Proteomes" id="UP000661858">
    <property type="component" value="Unassembled WGS sequence"/>
</dbReference>
<proteinExistence type="predicted"/>
<reference evidence="1" key="1">
    <citation type="submission" date="2021-01" db="EMBL/GenBank/DDBJ databases">
        <title>WGS of actinomycetes isolated from Thailand.</title>
        <authorList>
            <person name="Thawai C."/>
        </authorList>
    </citation>
    <scope>NUCLEOTIDE SEQUENCE</scope>
    <source>
        <strain evidence="1">RCU-197</strain>
    </source>
</reference>
<sequence length="112" mass="12190">MDLAVQPTRGVGDIRFGEEFSAVAERLRPLGDLQVAAPAPGNSAFKATLALPDFEITVLVDNGTHVTAVEVWRFERDDADVHVTFGNLDLFRTPARELTARIEEMGHGSDSP</sequence>
<keyword evidence="2" id="KW-1185">Reference proteome</keyword>
<evidence type="ECO:0000313" key="1">
    <source>
        <dbReference type="EMBL" id="MBL1083562.1"/>
    </source>
</evidence>
<comment type="caution">
    <text evidence="1">The sequence shown here is derived from an EMBL/GenBank/DDBJ whole genome shotgun (WGS) entry which is preliminary data.</text>
</comment>
<accession>A0A937JPK5</accession>